<evidence type="ECO:0000313" key="2">
    <source>
        <dbReference type="EMBL" id="GIJ06532.1"/>
    </source>
</evidence>
<keyword evidence="3" id="KW-1185">Reference proteome</keyword>
<dbReference type="Proteomes" id="UP000652013">
    <property type="component" value="Unassembled WGS sequence"/>
</dbReference>
<sequence>MNLMEVAVSLTVVIGTGAAAAAALNMPELTGRAEKTAARASCHTVENAFAAYTTDNGVPPRTIADVRPYVKGDVSEYRVTKTGVTGPGCVPATP</sequence>
<proteinExistence type="predicted"/>
<gene>
    <name evidence="2" type="ORF">Sya03_58840</name>
</gene>
<accession>A0A8J3YEZ3</accession>
<dbReference type="EMBL" id="BOOY01000042">
    <property type="protein sequence ID" value="GIJ06532.1"/>
    <property type="molecule type" value="Genomic_DNA"/>
</dbReference>
<keyword evidence="1" id="KW-0732">Signal</keyword>
<comment type="caution">
    <text evidence="2">The sequence shown here is derived from an EMBL/GenBank/DDBJ whole genome shotgun (WGS) entry which is preliminary data.</text>
</comment>
<organism evidence="2 3">
    <name type="scientific">Spirilliplanes yamanashiensis</name>
    <dbReference type="NCBI Taxonomy" id="42233"/>
    <lineage>
        <taxon>Bacteria</taxon>
        <taxon>Bacillati</taxon>
        <taxon>Actinomycetota</taxon>
        <taxon>Actinomycetes</taxon>
        <taxon>Micromonosporales</taxon>
        <taxon>Micromonosporaceae</taxon>
        <taxon>Spirilliplanes</taxon>
    </lineage>
</organism>
<evidence type="ECO:0000256" key="1">
    <source>
        <dbReference type="SAM" id="SignalP"/>
    </source>
</evidence>
<protein>
    <recommendedName>
        <fullName evidence="4">Type II secretion system protein</fullName>
    </recommendedName>
</protein>
<name>A0A8J3YEZ3_9ACTN</name>
<evidence type="ECO:0000313" key="3">
    <source>
        <dbReference type="Proteomes" id="UP000652013"/>
    </source>
</evidence>
<dbReference type="AlphaFoldDB" id="A0A8J3YEZ3"/>
<feature type="signal peptide" evidence="1">
    <location>
        <begin position="1"/>
        <end position="21"/>
    </location>
</feature>
<reference evidence="2" key="1">
    <citation type="submission" date="2021-01" db="EMBL/GenBank/DDBJ databases">
        <title>Whole genome shotgun sequence of Spirilliplanes yamanashiensis NBRC 15828.</title>
        <authorList>
            <person name="Komaki H."/>
            <person name="Tamura T."/>
        </authorList>
    </citation>
    <scope>NUCLEOTIDE SEQUENCE</scope>
    <source>
        <strain evidence="2">NBRC 15828</strain>
    </source>
</reference>
<feature type="chain" id="PRO_5035303170" description="Type II secretion system protein" evidence="1">
    <location>
        <begin position="22"/>
        <end position="94"/>
    </location>
</feature>
<dbReference type="RefSeq" id="WP_203941701.1">
    <property type="nucleotide sequence ID" value="NZ_BAAAGJ010000015.1"/>
</dbReference>
<evidence type="ECO:0008006" key="4">
    <source>
        <dbReference type="Google" id="ProtNLM"/>
    </source>
</evidence>